<feature type="transmembrane region" description="Helical" evidence="6">
    <location>
        <begin position="246"/>
        <end position="266"/>
    </location>
</feature>
<dbReference type="InterPro" id="IPR038766">
    <property type="entry name" value="Membrane_comp_ABC_pdt"/>
</dbReference>
<evidence type="ECO:0000259" key="7">
    <source>
        <dbReference type="Pfam" id="PF02687"/>
    </source>
</evidence>
<dbReference type="InterPro" id="IPR003838">
    <property type="entry name" value="ABC3_permease_C"/>
</dbReference>
<accession>A0A419I786</accession>
<dbReference type="Pfam" id="PF02687">
    <property type="entry name" value="FtsX"/>
    <property type="match status" value="2"/>
</dbReference>
<keyword evidence="5 6" id="KW-0472">Membrane</keyword>
<dbReference type="OrthoDB" id="3654456at2"/>
<organism evidence="8 9">
    <name type="scientific">Amycolatopsis panacis</name>
    <dbReference type="NCBI Taxonomy" id="2340917"/>
    <lineage>
        <taxon>Bacteria</taxon>
        <taxon>Bacillati</taxon>
        <taxon>Actinomycetota</taxon>
        <taxon>Actinomycetes</taxon>
        <taxon>Pseudonocardiales</taxon>
        <taxon>Pseudonocardiaceae</taxon>
        <taxon>Amycolatopsis</taxon>
    </lineage>
</organism>
<feature type="transmembrane region" description="Helical" evidence="6">
    <location>
        <begin position="330"/>
        <end position="350"/>
    </location>
</feature>
<feature type="domain" description="ABC3 transporter permease C-terminal" evidence="7">
    <location>
        <begin position="199"/>
        <end position="310"/>
    </location>
</feature>
<keyword evidence="9" id="KW-1185">Reference proteome</keyword>
<evidence type="ECO:0000256" key="3">
    <source>
        <dbReference type="ARBA" id="ARBA00022692"/>
    </source>
</evidence>
<feature type="transmembrane region" description="Helical" evidence="6">
    <location>
        <begin position="410"/>
        <end position="431"/>
    </location>
</feature>
<dbReference type="EMBL" id="QZFV01000067">
    <property type="protein sequence ID" value="RJQ87663.1"/>
    <property type="molecule type" value="Genomic_DNA"/>
</dbReference>
<feature type="transmembrane region" description="Helical" evidence="6">
    <location>
        <begin position="192"/>
        <end position="214"/>
    </location>
</feature>
<keyword evidence="2" id="KW-1003">Cell membrane</keyword>
<comment type="caution">
    <text evidence="8">The sequence shown here is derived from an EMBL/GenBank/DDBJ whole genome shotgun (WGS) entry which is preliminary data.</text>
</comment>
<comment type="subcellular location">
    <subcellularLocation>
        <location evidence="1">Cell membrane</location>
        <topology evidence="1">Multi-pass membrane protein</topology>
    </subcellularLocation>
</comment>
<proteinExistence type="predicted"/>
<feature type="transmembrane region" description="Helical" evidence="6">
    <location>
        <begin position="286"/>
        <end position="309"/>
    </location>
</feature>
<feature type="domain" description="ABC3 transporter permease C-terminal" evidence="7">
    <location>
        <begin position="651"/>
        <end position="760"/>
    </location>
</feature>
<feature type="transmembrane region" description="Helical" evidence="6">
    <location>
        <begin position="735"/>
        <end position="759"/>
    </location>
</feature>
<dbReference type="PANTHER" id="PTHR30287">
    <property type="entry name" value="MEMBRANE COMPONENT OF PREDICTED ABC SUPERFAMILY METABOLITE UPTAKE TRANSPORTER"/>
    <property type="match status" value="1"/>
</dbReference>
<dbReference type="PANTHER" id="PTHR30287:SF2">
    <property type="entry name" value="BLL1001 PROTEIN"/>
    <property type="match status" value="1"/>
</dbReference>
<feature type="transmembrane region" description="Helical" evidence="6">
    <location>
        <begin position="648"/>
        <end position="667"/>
    </location>
</feature>
<dbReference type="Proteomes" id="UP000285112">
    <property type="component" value="Unassembled WGS sequence"/>
</dbReference>
<evidence type="ECO:0000313" key="8">
    <source>
        <dbReference type="EMBL" id="RJQ87663.1"/>
    </source>
</evidence>
<dbReference type="GO" id="GO:0005886">
    <property type="term" value="C:plasma membrane"/>
    <property type="evidence" value="ECO:0007669"/>
    <property type="project" value="UniProtKB-SubCell"/>
</dbReference>
<evidence type="ECO:0000256" key="5">
    <source>
        <dbReference type="ARBA" id="ARBA00023136"/>
    </source>
</evidence>
<keyword evidence="4 6" id="KW-1133">Transmembrane helix</keyword>
<evidence type="ECO:0000313" key="9">
    <source>
        <dbReference type="Proteomes" id="UP000285112"/>
    </source>
</evidence>
<name>A0A419I786_9PSEU</name>
<sequence length="771" mass="79738">MIRDFALGLRLAIGGGRISGQALLRLAMTTFGIALAVAVLLPAASFGNLMGQREDRKAASHEVESALPGITPLLVMHSGMEFHGQYINTRVLAPTGSTAPVPPGLSRIPAAGELVVSPAVQEILDSPVGAALRARFPGTVVGTISKAGVKDPGDLTLFAGARPDELPTDKRVSKVYSFGEPSREFEAGATKLLFLAPASVMLLLPLLVFVTTASRMGAAQRDRRLAALRLIGLDGRQVRRVAAGESLVGAVAGLLVGVGLFLVLRSQIGKLDLFGLRVYGEDFVPAWPWVALIVVLIPTLAIGAALFGLRRTVVDPLGVVRIGKAPRRRMWWRWTILALGGLLMITIMFAEKRSASTLTLVAVTAGSALSLIGVATLLPWAVERLVRGIRGGSPSWQLAIRRLQLDSGTASRVVSGLVVVLAGAVLIQALVASLGASDSSKTGLSTLGTASVQVSTGQGMAEDAVQRIKAAPGITAVQTLNSAYARTATGSAGTPVQIGDCAALALRAKLPSCADGAAFYVDPDPQDGYGAELTAPTGVLRLSDSHQDGKSAEGTQWTVPDSLQHIPAANAVQYTSGLLLLTPGALAGIQLSAASPTFYVSGQGTPDEVSDRAGAAVRPLGWQTSVITIGMQAFQADTDRTASQIRSALLFVSVFVLSIAALSLLLLSVEQITERRRPLAALSASGVPVSVLAKGSLWQTAIPVGVGVVLAVATGIGVTTPILRLAGLPYTFDVGAIAILIGAAVLAVVAVTAATLPLLRSVTRLDGLRAE</sequence>
<protein>
    <submittedName>
        <fullName evidence="8">FtsX-like permease family protein</fullName>
    </submittedName>
</protein>
<evidence type="ECO:0000256" key="2">
    <source>
        <dbReference type="ARBA" id="ARBA00022475"/>
    </source>
</evidence>
<feature type="transmembrane region" description="Helical" evidence="6">
    <location>
        <begin position="701"/>
        <end position="723"/>
    </location>
</feature>
<evidence type="ECO:0000256" key="4">
    <source>
        <dbReference type="ARBA" id="ARBA00022989"/>
    </source>
</evidence>
<feature type="transmembrane region" description="Helical" evidence="6">
    <location>
        <begin position="356"/>
        <end position="382"/>
    </location>
</feature>
<feature type="transmembrane region" description="Helical" evidence="6">
    <location>
        <begin position="23"/>
        <end position="44"/>
    </location>
</feature>
<evidence type="ECO:0000256" key="6">
    <source>
        <dbReference type="SAM" id="Phobius"/>
    </source>
</evidence>
<reference evidence="8 9" key="1">
    <citation type="submission" date="2018-09" db="EMBL/GenBank/DDBJ databases">
        <title>YIM PH 21725 draft genome.</title>
        <authorList>
            <person name="Miao C."/>
        </authorList>
    </citation>
    <scope>NUCLEOTIDE SEQUENCE [LARGE SCALE GENOMIC DNA]</scope>
    <source>
        <strain evidence="9">YIM PH21725</strain>
    </source>
</reference>
<keyword evidence="3 6" id="KW-0812">Transmembrane</keyword>
<dbReference type="RefSeq" id="WP_120022886.1">
    <property type="nucleotide sequence ID" value="NZ_QZFV01000067.1"/>
</dbReference>
<dbReference type="AlphaFoldDB" id="A0A419I786"/>
<evidence type="ECO:0000256" key="1">
    <source>
        <dbReference type="ARBA" id="ARBA00004651"/>
    </source>
</evidence>
<gene>
    <name evidence="8" type="ORF">D5S19_08940</name>
</gene>